<evidence type="ECO:0000256" key="1">
    <source>
        <dbReference type="SAM" id="MobiDB-lite"/>
    </source>
</evidence>
<evidence type="ECO:0000313" key="2">
    <source>
        <dbReference type="EMBL" id="WEX81604.1"/>
    </source>
</evidence>
<evidence type="ECO:0000313" key="3">
    <source>
        <dbReference type="Proteomes" id="UP001235547"/>
    </source>
</evidence>
<accession>A0ABY8CSI6</accession>
<gene>
    <name evidence="2" type="ORF">PYH38_001042</name>
</gene>
<dbReference type="RefSeq" id="WP_280732359.1">
    <property type="nucleotide sequence ID" value="NZ_CP120367.1"/>
</dbReference>
<keyword evidence="3" id="KW-1185">Reference proteome</keyword>
<dbReference type="Proteomes" id="UP001235547">
    <property type="component" value="Chromosome 2"/>
</dbReference>
<proteinExistence type="predicted"/>
<organism evidence="2 3">
    <name type="scientific">Sinorhizobium numidicum</name>
    <dbReference type="NCBI Taxonomy" id="680248"/>
    <lineage>
        <taxon>Bacteria</taxon>
        <taxon>Pseudomonadati</taxon>
        <taxon>Pseudomonadota</taxon>
        <taxon>Alphaproteobacteria</taxon>
        <taxon>Hyphomicrobiales</taxon>
        <taxon>Rhizobiaceae</taxon>
        <taxon>Sinorhizobium/Ensifer group</taxon>
        <taxon>Sinorhizobium</taxon>
    </lineage>
</organism>
<feature type="region of interest" description="Disordered" evidence="1">
    <location>
        <begin position="1"/>
        <end position="94"/>
    </location>
</feature>
<feature type="compositionally biased region" description="Basic and acidic residues" evidence="1">
    <location>
        <begin position="62"/>
        <end position="87"/>
    </location>
</feature>
<reference evidence="2 3" key="1">
    <citation type="submission" date="2023-03" db="EMBL/GenBank/DDBJ databases">
        <authorList>
            <person name="Kaur S."/>
            <person name="Espinosa-Saiz D."/>
            <person name="Velazquez E."/>
            <person name="Menendez E."/>
            <person name="diCenzo G.C."/>
        </authorList>
    </citation>
    <scope>NUCLEOTIDE SEQUENCE [LARGE SCALE GENOMIC DNA]</scope>
    <source>
        <strain evidence="2 3">LMG 27395</strain>
    </source>
</reference>
<dbReference type="EMBL" id="CP120370">
    <property type="protein sequence ID" value="WEX81604.1"/>
    <property type="molecule type" value="Genomic_DNA"/>
</dbReference>
<protein>
    <submittedName>
        <fullName evidence="2">Uncharacterized protein</fullName>
    </submittedName>
</protein>
<name>A0ABY8CSI6_9HYPH</name>
<sequence>MLMAIVRNRDGFGSELSKYDTGSRLSGRGPSEIRALASPQAILAASKPPRKQAKPPKSSASRLRELGRANASDDKRGAVSRAVDAERPSFAPDINDLSGQHIASALFRLAAVERRVTEGRYGRLAPIFEKY</sequence>